<dbReference type="SUPFAM" id="SSF102405">
    <property type="entry name" value="MCP/YpsA-like"/>
    <property type="match status" value="1"/>
</dbReference>
<feature type="domain" description="Smf/DprA SLOG" evidence="3">
    <location>
        <begin position="116"/>
        <end position="326"/>
    </location>
</feature>
<reference evidence="5" key="1">
    <citation type="submission" date="2024-05" db="EMBL/GenBank/DDBJ databases">
        <authorList>
            <person name="Yu L."/>
        </authorList>
    </citation>
    <scope>NUCLEOTIDE SEQUENCE</scope>
    <source>
        <strain evidence="5">G08B096</strain>
    </source>
</reference>
<evidence type="ECO:0000256" key="2">
    <source>
        <dbReference type="SAM" id="MobiDB-lite"/>
    </source>
</evidence>
<dbReference type="InterPro" id="IPR036388">
    <property type="entry name" value="WH-like_DNA-bd_sf"/>
</dbReference>
<dbReference type="Gene3D" id="1.10.10.10">
    <property type="entry name" value="Winged helix-like DNA-binding domain superfamily/Winged helix DNA-binding domain"/>
    <property type="match status" value="1"/>
</dbReference>
<feature type="compositionally biased region" description="Low complexity" evidence="2">
    <location>
        <begin position="339"/>
        <end position="349"/>
    </location>
</feature>
<evidence type="ECO:0000256" key="1">
    <source>
        <dbReference type="ARBA" id="ARBA00006525"/>
    </source>
</evidence>
<dbReference type="EMBL" id="CP158374">
    <property type="protein sequence ID" value="XBX83666.1"/>
    <property type="molecule type" value="Genomic_DNA"/>
</dbReference>
<comment type="similarity">
    <text evidence="1">Belongs to the DprA/Smf family.</text>
</comment>
<dbReference type="AlphaFoldDB" id="A0AAU7WD69"/>
<feature type="region of interest" description="Disordered" evidence="2">
    <location>
        <begin position="339"/>
        <end position="364"/>
    </location>
</feature>
<dbReference type="Pfam" id="PF17782">
    <property type="entry name" value="WHD_DprA"/>
    <property type="match status" value="1"/>
</dbReference>
<feature type="domain" description="DprA winged helix" evidence="4">
    <location>
        <begin position="360"/>
        <end position="412"/>
    </location>
</feature>
<name>A0AAU7WD69_9MICO</name>
<evidence type="ECO:0000259" key="3">
    <source>
        <dbReference type="Pfam" id="PF02481"/>
    </source>
</evidence>
<dbReference type="RefSeq" id="WP_350349667.1">
    <property type="nucleotide sequence ID" value="NZ_CP158374.1"/>
</dbReference>
<dbReference type="Gene3D" id="3.40.50.450">
    <property type="match status" value="1"/>
</dbReference>
<proteinExistence type="inferred from homology"/>
<dbReference type="InterPro" id="IPR057666">
    <property type="entry name" value="DrpA_SLOG"/>
</dbReference>
<protein>
    <submittedName>
        <fullName evidence="5">DNA-processing protein DprA</fullName>
    </submittedName>
</protein>
<dbReference type="InterPro" id="IPR003488">
    <property type="entry name" value="DprA"/>
</dbReference>
<dbReference type="InterPro" id="IPR041614">
    <property type="entry name" value="DprA_WH"/>
</dbReference>
<evidence type="ECO:0000313" key="5">
    <source>
        <dbReference type="EMBL" id="XBX83666.1"/>
    </source>
</evidence>
<evidence type="ECO:0000259" key="4">
    <source>
        <dbReference type="Pfam" id="PF17782"/>
    </source>
</evidence>
<dbReference type="PANTHER" id="PTHR43022:SF1">
    <property type="entry name" value="PROTEIN SMF"/>
    <property type="match status" value="1"/>
</dbReference>
<dbReference type="Pfam" id="PF02481">
    <property type="entry name" value="DNA_processg_A"/>
    <property type="match status" value="1"/>
</dbReference>
<dbReference type="GO" id="GO:0009294">
    <property type="term" value="P:DNA-mediated transformation"/>
    <property type="evidence" value="ECO:0007669"/>
    <property type="project" value="InterPro"/>
</dbReference>
<dbReference type="PANTHER" id="PTHR43022">
    <property type="entry name" value="PROTEIN SMF"/>
    <property type="match status" value="1"/>
</dbReference>
<organism evidence="5">
    <name type="scientific">Agromyces sp. G08B096</name>
    <dbReference type="NCBI Taxonomy" id="3156399"/>
    <lineage>
        <taxon>Bacteria</taxon>
        <taxon>Bacillati</taxon>
        <taxon>Actinomycetota</taxon>
        <taxon>Actinomycetes</taxon>
        <taxon>Micrococcales</taxon>
        <taxon>Microbacteriaceae</taxon>
        <taxon>Agromyces</taxon>
    </lineage>
</organism>
<accession>A0AAU7WD69</accession>
<sequence>MTAVFDEVRRSASGALPALGRETGDDDALARAFLGTLAEPGDGVLGALVEAAGARHAAELLADRVDAAHLARALEAGGVRVESAALHAALRRWSPRIDPSAFARAIHQAVRVSARLIVPGDPEWPDPVADLGVHAPLALWVRGDAGLLAAGDQAIALVGARAATGYGEHVAVESAAGLVDRGFAIVSGGAYGIDGMAHRSALRSDGATIAYLAGGVDRFYPLGHESLLSRIVERGAVVSELPCGEPPTKWRFLQRNRLIAASTAATIVLEAGHRSGSINTAGHAAHLGRPLGAVPGPVTSPASAGCHRLLREYGAVCVVDAEQMAELARGELPEAVRFGPRGAASAAPRRSGEDPPGVWSSPDGVRVRDALSARAPRSVEEVARRAGLDPRSAMSVLGSLEAEGRALRHAAGWVSPARTGR</sequence>
<dbReference type="NCBIfam" id="TIGR00732">
    <property type="entry name" value="dprA"/>
    <property type="match status" value="1"/>
</dbReference>
<gene>
    <name evidence="5" type="primary">dprA</name>
    <name evidence="5" type="ORF">ABIQ69_07110</name>
</gene>